<dbReference type="InterPro" id="IPR039424">
    <property type="entry name" value="SBP_5"/>
</dbReference>
<evidence type="ECO:0000256" key="2">
    <source>
        <dbReference type="ARBA" id="ARBA00005695"/>
    </source>
</evidence>
<dbReference type="KEGG" id="sap:Sulac_1968"/>
<organism evidence="7 8">
    <name type="scientific">Sulfobacillus acidophilus (strain ATCC 700253 / DSM 10332 / NAL)</name>
    <dbReference type="NCBI Taxonomy" id="679936"/>
    <lineage>
        <taxon>Bacteria</taxon>
        <taxon>Bacillati</taxon>
        <taxon>Bacillota</taxon>
        <taxon>Clostridia</taxon>
        <taxon>Eubacteriales</taxon>
        <taxon>Clostridiales Family XVII. Incertae Sedis</taxon>
        <taxon>Sulfobacillus</taxon>
    </lineage>
</organism>
<evidence type="ECO:0000256" key="1">
    <source>
        <dbReference type="ARBA" id="ARBA00004196"/>
    </source>
</evidence>
<evidence type="ECO:0000313" key="7">
    <source>
        <dbReference type="EMBL" id="AEW05458.1"/>
    </source>
</evidence>
<evidence type="ECO:0000256" key="5">
    <source>
        <dbReference type="SAM" id="SignalP"/>
    </source>
</evidence>
<feature type="chain" id="PRO_5003518270" evidence="5">
    <location>
        <begin position="20"/>
        <end position="573"/>
    </location>
</feature>
<reference evidence="8" key="1">
    <citation type="submission" date="2011-12" db="EMBL/GenBank/DDBJ databases">
        <title>The complete genome of chromosome of Sulfobacillus acidophilus DSM 10332.</title>
        <authorList>
            <person name="Lucas S."/>
            <person name="Han J."/>
            <person name="Lapidus A."/>
            <person name="Bruce D."/>
            <person name="Goodwin L."/>
            <person name="Pitluck S."/>
            <person name="Peters L."/>
            <person name="Kyrpides N."/>
            <person name="Mavromatis K."/>
            <person name="Ivanova N."/>
            <person name="Mikhailova N."/>
            <person name="Chertkov O."/>
            <person name="Saunders E."/>
            <person name="Detter J.C."/>
            <person name="Tapia R."/>
            <person name="Han C."/>
            <person name="Land M."/>
            <person name="Hauser L."/>
            <person name="Markowitz V."/>
            <person name="Cheng J.-F."/>
            <person name="Hugenholtz P."/>
            <person name="Woyke T."/>
            <person name="Wu D."/>
            <person name="Pukall R."/>
            <person name="Gehrich-Schroeter G."/>
            <person name="Schneider S."/>
            <person name="Klenk H.-P."/>
            <person name="Eisen J.A."/>
        </authorList>
    </citation>
    <scope>NUCLEOTIDE SEQUENCE [LARGE SCALE GENOMIC DNA]</scope>
    <source>
        <strain evidence="8">ATCC 700253 / DSM 10332 / NAL</strain>
    </source>
</reference>
<evidence type="ECO:0000256" key="3">
    <source>
        <dbReference type="ARBA" id="ARBA00022448"/>
    </source>
</evidence>
<dbReference type="GO" id="GO:1904680">
    <property type="term" value="F:peptide transmembrane transporter activity"/>
    <property type="evidence" value="ECO:0007669"/>
    <property type="project" value="TreeGrafter"/>
</dbReference>
<evidence type="ECO:0000313" key="8">
    <source>
        <dbReference type="Proteomes" id="UP000005439"/>
    </source>
</evidence>
<keyword evidence="3" id="KW-0813">Transport</keyword>
<sequence>MKSRRLALAASLTTAVALAAAGCGSTSQTPSSTPSTPQSGGTIVYALPPQTNLNWYIPIVNSGYDSLYNFQLIYQLYKPLIYIGSNYAIDWGSSIAKNITYNAQGTVYHIFLNPKWTWSNGKPVTSQDILFTWNVIKATSAPNAPQPWPYVMAGVGDIPNGVQSIVANGPDEVTITLKQPANQEWFIYNGIAQLTPMPSAVWNKYPTNISQEITYLGQQGTNPSFDSVVDGPYMLKNAVSSQSWTLVPNPHYAGHKAYATIVMAYEGSNAAEFAALKTNQVQVGYLDLSEYGARSQLTNDLIRPGYPFAYFDIELNLHKNAKNNLGPVFNQLYVRQALEMGINQQAINTDIYHGYAPPQYGPIPVLPKTPFLDPKLTKPLYPYNPAAGKKLLEDYGWKMVNGVMTKNGVPLSFTMIYSSGSTASDEMMALIQQGWKQEGVNVTLQPIPFANLEGTISGAPSGWDAAGSQGIIYGGSYPTGGELFGTGGGLNNMGFSDPTEDALIKATHQPYPTAAQSMKAYLAYEDYTAKVLPVLWNNNVGTLIVTAKTVHNAYKYSNPTVGYPQFQYWWIAH</sequence>
<dbReference type="GO" id="GO:0030313">
    <property type="term" value="C:cell envelope"/>
    <property type="evidence" value="ECO:0007669"/>
    <property type="project" value="UniProtKB-SubCell"/>
</dbReference>
<dbReference type="AlphaFoldDB" id="G8U1D8"/>
<dbReference type="PANTHER" id="PTHR30290">
    <property type="entry name" value="PERIPLASMIC BINDING COMPONENT OF ABC TRANSPORTER"/>
    <property type="match status" value="1"/>
</dbReference>
<dbReference type="PANTHER" id="PTHR30290:SF10">
    <property type="entry name" value="PERIPLASMIC OLIGOPEPTIDE-BINDING PROTEIN-RELATED"/>
    <property type="match status" value="1"/>
</dbReference>
<reference evidence="7 8" key="2">
    <citation type="journal article" date="2012" name="Stand. Genomic Sci.">
        <title>Complete genome sequence of the moderately thermophilic mineral-sulfide-oxidizing firmicute Sulfobacillus acidophilus type strain (NAL(T)).</title>
        <authorList>
            <person name="Anderson I."/>
            <person name="Chertkov O."/>
            <person name="Chen A."/>
            <person name="Saunders E."/>
            <person name="Lapidus A."/>
            <person name="Nolan M."/>
            <person name="Lucas S."/>
            <person name="Hammon N."/>
            <person name="Deshpande S."/>
            <person name="Cheng J.F."/>
            <person name="Han C."/>
            <person name="Tapia R."/>
            <person name="Goodwin L.A."/>
            <person name="Pitluck S."/>
            <person name="Liolios K."/>
            <person name="Pagani I."/>
            <person name="Ivanova N."/>
            <person name="Mikhailova N."/>
            <person name="Pati A."/>
            <person name="Palaniappan K."/>
            <person name="Land M."/>
            <person name="Pan C."/>
            <person name="Rohde M."/>
            <person name="Pukall R."/>
            <person name="Goker M."/>
            <person name="Detter J.C."/>
            <person name="Woyke T."/>
            <person name="Bristow J."/>
            <person name="Eisen J.A."/>
            <person name="Markowitz V."/>
            <person name="Hugenholtz P."/>
            <person name="Kyrpides N.C."/>
            <person name="Klenk H.P."/>
            <person name="Mavromatis K."/>
        </authorList>
    </citation>
    <scope>NUCLEOTIDE SEQUENCE [LARGE SCALE GENOMIC DNA]</scope>
    <source>
        <strain evidence="8">ATCC 700253 / DSM 10332 / NAL</strain>
    </source>
</reference>
<gene>
    <name evidence="7" type="ordered locus">Sulac_1968</name>
</gene>
<dbReference type="Gene3D" id="3.40.190.10">
    <property type="entry name" value="Periplasmic binding protein-like II"/>
    <property type="match status" value="1"/>
</dbReference>
<comment type="similarity">
    <text evidence="2">Belongs to the bacterial solute-binding protein 5 family.</text>
</comment>
<dbReference type="Proteomes" id="UP000005439">
    <property type="component" value="Chromosome"/>
</dbReference>
<feature type="domain" description="Solute-binding protein family 5" evidence="6">
    <location>
        <begin position="95"/>
        <end position="464"/>
    </location>
</feature>
<dbReference type="InterPro" id="IPR030678">
    <property type="entry name" value="Peptide/Ni-bd"/>
</dbReference>
<comment type="subcellular location">
    <subcellularLocation>
        <location evidence="1">Cell envelope</location>
    </subcellularLocation>
</comment>
<accession>G8U1D8</accession>
<dbReference type="CDD" id="cd08513">
    <property type="entry name" value="PBP2_thermophilic_Hb8_like"/>
    <property type="match status" value="1"/>
</dbReference>
<dbReference type="STRING" id="679936.Sulac_1968"/>
<dbReference type="SUPFAM" id="SSF53850">
    <property type="entry name" value="Periplasmic binding protein-like II"/>
    <property type="match status" value="1"/>
</dbReference>
<dbReference type="GO" id="GO:0015833">
    <property type="term" value="P:peptide transport"/>
    <property type="evidence" value="ECO:0007669"/>
    <property type="project" value="TreeGrafter"/>
</dbReference>
<dbReference type="InterPro" id="IPR000914">
    <property type="entry name" value="SBP_5_dom"/>
</dbReference>
<name>G8U1D8_SULAD</name>
<dbReference type="Gene3D" id="3.10.105.10">
    <property type="entry name" value="Dipeptide-binding Protein, Domain 3"/>
    <property type="match status" value="1"/>
</dbReference>
<protein>
    <submittedName>
        <fullName evidence="7">ABC-type transporter, periplasmic subunit</fullName>
    </submittedName>
</protein>
<keyword evidence="8" id="KW-1185">Reference proteome</keyword>
<evidence type="ECO:0000256" key="4">
    <source>
        <dbReference type="ARBA" id="ARBA00022729"/>
    </source>
</evidence>
<dbReference type="HOGENOM" id="CLU_017028_8_1_9"/>
<proteinExistence type="inferred from homology"/>
<dbReference type="PATRIC" id="fig|679936.5.peg.2031"/>
<evidence type="ECO:0000259" key="6">
    <source>
        <dbReference type="Pfam" id="PF00496"/>
    </source>
</evidence>
<keyword evidence="4 5" id="KW-0732">Signal</keyword>
<dbReference type="Pfam" id="PF00496">
    <property type="entry name" value="SBP_bac_5"/>
    <property type="match status" value="1"/>
</dbReference>
<feature type="signal peptide" evidence="5">
    <location>
        <begin position="1"/>
        <end position="19"/>
    </location>
</feature>
<dbReference type="GO" id="GO:0043190">
    <property type="term" value="C:ATP-binding cassette (ABC) transporter complex"/>
    <property type="evidence" value="ECO:0007669"/>
    <property type="project" value="InterPro"/>
</dbReference>
<dbReference type="PIRSF" id="PIRSF002741">
    <property type="entry name" value="MppA"/>
    <property type="match status" value="1"/>
</dbReference>
<dbReference type="PROSITE" id="PS51257">
    <property type="entry name" value="PROKAR_LIPOPROTEIN"/>
    <property type="match status" value="1"/>
</dbReference>
<dbReference type="EMBL" id="CP003179">
    <property type="protein sequence ID" value="AEW05458.1"/>
    <property type="molecule type" value="Genomic_DNA"/>
</dbReference>
<dbReference type="GO" id="GO:0042597">
    <property type="term" value="C:periplasmic space"/>
    <property type="evidence" value="ECO:0007669"/>
    <property type="project" value="UniProtKB-ARBA"/>
</dbReference>